<protein>
    <submittedName>
        <fullName evidence="2">Uncharacterized protein</fullName>
    </submittedName>
</protein>
<proteinExistence type="predicted"/>
<reference evidence="2" key="2">
    <citation type="submission" date="2023-02" db="EMBL/GenBank/DDBJ databases">
        <authorList>
            <person name="Swenson N.G."/>
            <person name="Wegrzyn J.L."/>
            <person name="Mcevoy S.L."/>
        </authorList>
    </citation>
    <scope>NUCLEOTIDE SEQUENCE</scope>
    <source>
        <strain evidence="2">91603</strain>
        <tissue evidence="2">Leaf</tissue>
    </source>
</reference>
<evidence type="ECO:0000256" key="1">
    <source>
        <dbReference type="SAM" id="MobiDB-lite"/>
    </source>
</evidence>
<dbReference type="Proteomes" id="UP001064489">
    <property type="component" value="Chromosome 11"/>
</dbReference>
<reference evidence="2" key="1">
    <citation type="journal article" date="2022" name="Plant J.">
        <title>Strategies of tolerance reflected in two North American maple genomes.</title>
        <authorList>
            <person name="McEvoy S.L."/>
            <person name="Sezen U.U."/>
            <person name="Trouern-Trend A."/>
            <person name="McMahon S.M."/>
            <person name="Schaberg P.G."/>
            <person name="Yang J."/>
            <person name="Wegrzyn J.L."/>
            <person name="Swenson N.G."/>
        </authorList>
    </citation>
    <scope>NUCLEOTIDE SEQUENCE</scope>
    <source>
        <strain evidence="2">91603</strain>
    </source>
</reference>
<name>A0AAD5I6X1_ACENE</name>
<dbReference type="EMBL" id="JAJSOW010000108">
    <property type="protein sequence ID" value="KAI9153760.1"/>
    <property type="molecule type" value="Genomic_DNA"/>
</dbReference>
<evidence type="ECO:0000313" key="2">
    <source>
        <dbReference type="EMBL" id="KAI9153760.1"/>
    </source>
</evidence>
<dbReference type="AlphaFoldDB" id="A0AAD5I6X1"/>
<keyword evidence="3" id="KW-1185">Reference proteome</keyword>
<sequence length="85" mass="9502">MAMAPPHSPFTKNHRSSRRLTPKELPDELSSVPNRTQSLDAYQAFVFEGHSKFLRDTLIVGRDLGSESKLANAMVEIRTISCTTI</sequence>
<organism evidence="2 3">
    <name type="scientific">Acer negundo</name>
    <name type="common">Box elder</name>
    <dbReference type="NCBI Taxonomy" id="4023"/>
    <lineage>
        <taxon>Eukaryota</taxon>
        <taxon>Viridiplantae</taxon>
        <taxon>Streptophyta</taxon>
        <taxon>Embryophyta</taxon>
        <taxon>Tracheophyta</taxon>
        <taxon>Spermatophyta</taxon>
        <taxon>Magnoliopsida</taxon>
        <taxon>eudicotyledons</taxon>
        <taxon>Gunneridae</taxon>
        <taxon>Pentapetalae</taxon>
        <taxon>rosids</taxon>
        <taxon>malvids</taxon>
        <taxon>Sapindales</taxon>
        <taxon>Sapindaceae</taxon>
        <taxon>Hippocastanoideae</taxon>
        <taxon>Acereae</taxon>
        <taxon>Acer</taxon>
    </lineage>
</organism>
<comment type="caution">
    <text evidence="2">The sequence shown here is derived from an EMBL/GenBank/DDBJ whole genome shotgun (WGS) entry which is preliminary data.</text>
</comment>
<gene>
    <name evidence="2" type="ORF">LWI28_016146</name>
</gene>
<feature type="region of interest" description="Disordered" evidence="1">
    <location>
        <begin position="1"/>
        <end position="32"/>
    </location>
</feature>
<accession>A0AAD5I6X1</accession>
<evidence type="ECO:0000313" key="3">
    <source>
        <dbReference type="Proteomes" id="UP001064489"/>
    </source>
</evidence>